<dbReference type="AlphaFoldDB" id="A0A6A3WBS0"/>
<name>A0A6A3WBS0_9STRA</name>
<organism evidence="1 2">
    <name type="scientific">Phytophthora fragariae</name>
    <dbReference type="NCBI Taxonomy" id="53985"/>
    <lineage>
        <taxon>Eukaryota</taxon>
        <taxon>Sar</taxon>
        <taxon>Stramenopiles</taxon>
        <taxon>Oomycota</taxon>
        <taxon>Peronosporomycetes</taxon>
        <taxon>Peronosporales</taxon>
        <taxon>Peronosporaceae</taxon>
        <taxon>Phytophthora</taxon>
    </lineage>
</organism>
<dbReference type="Proteomes" id="UP000433483">
    <property type="component" value="Unassembled WGS sequence"/>
</dbReference>
<evidence type="ECO:0000313" key="2">
    <source>
        <dbReference type="Proteomes" id="UP000433483"/>
    </source>
</evidence>
<comment type="caution">
    <text evidence="1">The sequence shown here is derived from an EMBL/GenBank/DDBJ whole genome shotgun (WGS) entry which is preliminary data.</text>
</comment>
<reference evidence="1 2" key="1">
    <citation type="submission" date="2018-08" db="EMBL/GenBank/DDBJ databases">
        <title>Genomic investigation of the strawberry pathogen Phytophthora fragariae indicates pathogenicity is determined by transcriptional variation in three key races.</title>
        <authorList>
            <person name="Adams T.M."/>
            <person name="Armitage A.D."/>
            <person name="Sobczyk M.K."/>
            <person name="Bates H.J."/>
            <person name="Dunwell J.M."/>
            <person name="Nellist C.F."/>
            <person name="Harrison R.J."/>
        </authorList>
    </citation>
    <scope>NUCLEOTIDE SEQUENCE [LARGE SCALE GENOMIC DNA]</scope>
    <source>
        <strain evidence="1 2">NOV-27</strain>
    </source>
</reference>
<sequence length="59" mass="6085">MSPVDPIKDTATSAKSLLANGSQAFNDHVAAKLRAALGRPLPQMEVRVKGLSVSAAVVV</sequence>
<feature type="non-terminal residue" evidence="1">
    <location>
        <position position="59"/>
    </location>
</feature>
<dbReference type="EMBL" id="QXGB01002244">
    <property type="protein sequence ID" value="KAE9179914.1"/>
    <property type="molecule type" value="Genomic_DNA"/>
</dbReference>
<keyword evidence="2" id="KW-1185">Reference proteome</keyword>
<gene>
    <name evidence="1" type="ORF">PF005_g23504</name>
</gene>
<evidence type="ECO:0000313" key="1">
    <source>
        <dbReference type="EMBL" id="KAE9179914.1"/>
    </source>
</evidence>
<accession>A0A6A3WBS0</accession>
<protein>
    <submittedName>
        <fullName evidence="1">Uncharacterized protein</fullName>
    </submittedName>
</protein>
<proteinExistence type="predicted"/>